<evidence type="ECO:0000256" key="5">
    <source>
        <dbReference type="PIRSR" id="PIRSR601344-1"/>
    </source>
</evidence>
<dbReference type="Gene3D" id="1.10.3460.10">
    <property type="entry name" value="Chlorophyll a/b binding protein domain"/>
    <property type="match status" value="1"/>
</dbReference>
<dbReference type="Pfam" id="PF00504">
    <property type="entry name" value="Chloroa_b-bind"/>
    <property type="match status" value="1"/>
</dbReference>
<feature type="binding site" description="axial binding residue" evidence="5">
    <location>
        <position position="192"/>
    </location>
    <ligand>
        <name>chlorophyll b</name>
        <dbReference type="ChEBI" id="CHEBI:61721"/>
        <label>1</label>
    </ligand>
    <ligandPart>
        <name>Mg</name>
        <dbReference type="ChEBI" id="CHEBI:25107"/>
    </ligandPart>
</feature>
<dbReference type="PANTHER" id="PTHR21649">
    <property type="entry name" value="CHLOROPHYLL A/B BINDING PROTEIN"/>
    <property type="match status" value="1"/>
</dbReference>
<protein>
    <submittedName>
        <fullName evidence="8">Uncharacterized protein</fullName>
    </submittedName>
</protein>
<dbReference type="EMBL" id="HBIV01040243">
    <property type="protein sequence ID" value="CAE0676732.1"/>
    <property type="molecule type" value="Transcribed_RNA"/>
</dbReference>
<comment type="subcellular location">
    <subcellularLocation>
        <location evidence="1">Plastid</location>
        <location evidence="1">Chloroplast</location>
    </subcellularLocation>
</comment>
<evidence type="ECO:0000256" key="3">
    <source>
        <dbReference type="ARBA" id="ARBA00022531"/>
    </source>
</evidence>
<feature type="binding site" description="axial binding residue" evidence="5">
    <location>
        <position position="130"/>
    </location>
    <ligand>
        <name>chlorophyll b</name>
        <dbReference type="ChEBI" id="CHEBI:61721"/>
        <label>1</label>
    </ligand>
    <ligandPart>
        <name>Mg</name>
        <dbReference type="ChEBI" id="CHEBI:25107"/>
    </ligandPart>
</feature>
<feature type="chain" id="PRO_5030160030" evidence="7">
    <location>
        <begin position="18"/>
        <end position="265"/>
    </location>
</feature>
<feature type="binding site" evidence="5">
    <location>
        <position position="251"/>
    </location>
    <ligand>
        <name>chlorophyll a</name>
        <dbReference type="ChEBI" id="CHEBI:58416"/>
        <label>1</label>
    </ligand>
</feature>
<dbReference type="GO" id="GO:0009507">
    <property type="term" value="C:chloroplast"/>
    <property type="evidence" value="ECO:0007669"/>
    <property type="project" value="UniProtKB-SubCell"/>
</dbReference>
<feature type="binding site" evidence="5">
    <location>
        <position position="237"/>
    </location>
    <ligand>
        <name>chlorophyll a</name>
        <dbReference type="ChEBI" id="CHEBI:58416"/>
        <label>1</label>
    </ligand>
</feature>
<feature type="binding site" evidence="5">
    <location>
        <position position="128"/>
    </location>
    <ligand>
        <name>chlorophyll a</name>
        <dbReference type="ChEBI" id="CHEBI:58416"/>
        <label>1</label>
    </ligand>
</feature>
<evidence type="ECO:0000256" key="6">
    <source>
        <dbReference type="SAM" id="MobiDB-lite"/>
    </source>
</evidence>
<reference evidence="8" key="1">
    <citation type="submission" date="2021-01" db="EMBL/GenBank/DDBJ databases">
        <authorList>
            <person name="Corre E."/>
            <person name="Pelletier E."/>
            <person name="Niang G."/>
            <person name="Scheremetjew M."/>
            <person name="Finn R."/>
            <person name="Kale V."/>
            <person name="Holt S."/>
            <person name="Cochrane G."/>
            <person name="Meng A."/>
            <person name="Brown T."/>
            <person name="Cohen L."/>
        </authorList>
    </citation>
    <scope>NUCLEOTIDE SEQUENCE</scope>
    <source>
        <strain evidence="8">CCCM811</strain>
    </source>
</reference>
<gene>
    <name evidence="8" type="ORF">LGLO00237_LOCUS28510</name>
</gene>
<keyword evidence="4" id="KW-0934">Plastid</keyword>
<evidence type="ECO:0000256" key="4">
    <source>
        <dbReference type="ARBA" id="ARBA00022640"/>
    </source>
</evidence>
<dbReference type="GO" id="GO:0009765">
    <property type="term" value="P:photosynthesis, light harvesting"/>
    <property type="evidence" value="ECO:0007669"/>
    <property type="project" value="InterPro"/>
</dbReference>
<evidence type="ECO:0000256" key="2">
    <source>
        <dbReference type="ARBA" id="ARBA00022528"/>
    </source>
</evidence>
<feature type="binding site" evidence="5">
    <location>
        <position position="239"/>
    </location>
    <ligand>
        <name>chlorophyll a</name>
        <dbReference type="ChEBI" id="CHEBI:58416"/>
        <label>1</label>
    </ligand>
</feature>
<keyword evidence="7" id="KW-0732">Signal</keyword>
<keyword evidence="5" id="KW-0148">Chlorophyll</keyword>
<proteinExistence type="predicted"/>
<name>A0A6U3EZD6_9EUKA</name>
<keyword evidence="3" id="KW-0602">Photosynthesis</keyword>
<feature type="binding site" evidence="5">
    <location>
        <position position="125"/>
    </location>
    <ligand>
        <name>chlorophyll a</name>
        <dbReference type="ChEBI" id="CHEBI:58416"/>
        <label>1</label>
    </ligand>
</feature>
<dbReference type="AlphaFoldDB" id="A0A6U3EZD6"/>
<evidence type="ECO:0000256" key="1">
    <source>
        <dbReference type="ARBA" id="ARBA00004229"/>
    </source>
</evidence>
<dbReference type="GO" id="GO:0016168">
    <property type="term" value="F:chlorophyll binding"/>
    <property type="evidence" value="ECO:0007669"/>
    <property type="project" value="UniProtKB-KW"/>
</dbReference>
<dbReference type="SUPFAM" id="SSF103511">
    <property type="entry name" value="Chlorophyll a-b binding protein"/>
    <property type="match status" value="1"/>
</dbReference>
<dbReference type="InterPro" id="IPR022796">
    <property type="entry name" value="Chloroa_b-bind"/>
</dbReference>
<feature type="signal peptide" evidence="7">
    <location>
        <begin position="1"/>
        <end position="17"/>
    </location>
</feature>
<evidence type="ECO:0000313" key="8">
    <source>
        <dbReference type="EMBL" id="CAE0676732.1"/>
    </source>
</evidence>
<feature type="binding site" description="axial binding residue" evidence="5">
    <location>
        <position position="234"/>
    </location>
    <ligand>
        <name>chlorophyll a</name>
        <dbReference type="ChEBI" id="CHEBI:58416"/>
        <label>5</label>
    </ligand>
    <ligandPart>
        <name>Mg</name>
        <dbReference type="ChEBI" id="CHEBI:25107"/>
    </ligandPart>
</feature>
<evidence type="ECO:0000256" key="7">
    <source>
        <dbReference type="SAM" id="SignalP"/>
    </source>
</evidence>
<feature type="region of interest" description="Disordered" evidence="6">
    <location>
        <begin position="23"/>
        <end position="45"/>
    </location>
</feature>
<organism evidence="8">
    <name type="scientific">Lotharella globosa</name>
    <dbReference type="NCBI Taxonomy" id="91324"/>
    <lineage>
        <taxon>Eukaryota</taxon>
        <taxon>Sar</taxon>
        <taxon>Rhizaria</taxon>
        <taxon>Cercozoa</taxon>
        <taxon>Chlorarachniophyceae</taxon>
        <taxon>Lotharella</taxon>
    </lineage>
</organism>
<keyword evidence="5" id="KW-0157">Chromophore</keyword>
<feature type="binding site" evidence="5">
    <location>
        <position position="104"/>
    </location>
    <ligand>
        <name>chlorophyll a</name>
        <dbReference type="ChEBI" id="CHEBI:58416"/>
        <label>1</label>
    </ligand>
</feature>
<accession>A0A6U3EZD6</accession>
<dbReference type="GO" id="GO:0016020">
    <property type="term" value="C:membrane"/>
    <property type="evidence" value="ECO:0007669"/>
    <property type="project" value="InterPro"/>
</dbReference>
<feature type="binding site" evidence="5">
    <location>
        <position position="233"/>
    </location>
    <ligand>
        <name>chlorophyll a</name>
        <dbReference type="ChEBI" id="CHEBI:58416"/>
        <label>1</label>
    </ligand>
</feature>
<keyword evidence="2" id="KW-0150">Chloroplast</keyword>
<dbReference type="InterPro" id="IPR001344">
    <property type="entry name" value="Chloro_AB-bd_pln"/>
</dbReference>
<sequence>MQLQTTTFVTLAALSLGAPTATLKPSTTVNQPAKRLSRPRMPLSSRLPRKTDVKANEELEQFQSELEQKFVEKRIEMLEETMADKASQSPFGTVGGTAPMGEFWDPASFTKEADVNSVKRYREAELTHGRVAMLGALGFLLQESFHPLFGGKIDGPAVYHFQEISKVAPNFWYPVFLAIAVAEVGRARYGWEDPTSGSLFGLRDGYEPGNLGFDPLGLYPKANDKASVDMKNKELNNGRLAMLGLSGMIVQELLNGKPILENLSQ</sequence>
<feature type="binding site" description="axial binding residue" evidence="5">
    <location>
        <position position="199"/>
    </location>
    <ligand>
        <name>chlorophyll b</name>
        <dbReference type="ChEBI" id="CHEBI:61721"/>
        <label>1</label>
    </ligand>
    <ligandPart>
        <name>Mg</name>
        <dbReference type="ChEBI" id="CHEBI:25107"/>
    </ligandPart>
</feature>